<evidence type="ECO:0000313" key="4">
    <source>
        <dbReference type="EMBL" id="MBA9025409.1"/>
    </source>
</evidence>
<reference evidence="4 5" key="1">
    <citation type="submission" date="2020-08" db="EMBL/GenBank/DDBJ databases">
        <title>Genomic Encyclopedia of Type Strains, Phase IV (KMG-IV): sequencing the most valuable type-strain genomes for metagenomic binning, comparative biology and taxonomic classification.</title>
        <authorList>
            <person name="Goeker M."/>
        </authorList>
    </citation>
    <scope>NUCLEOTIDE SEQUENCE [LARGE SCALE GENOMIC DNA]</scope>
    <source>
        <strain evidence="4 5">DSM 105481</strain>
    </source>
</reference>
<keyword evidence="3" id="KW-0812">Transmembrane</keyword>
<dbReference type="PIRSF" id="PIRSF021292">
    <property type="entry name" value="Competence_ComGD"/>
    <property type="match status" value="1"/>
</dbReference>
<protein>
    <submittedName>
        <fullName evidence="4">Competence protein ComGD</fullName>
    </submittedName>
</protein>
<keyword evidence="3" id="KW-1133">Transmembrane helix</keyword>
<evidence type="ECO:0000256" key="1">
    <source>
        <dbReference type="ARBA" id="ARBA00004241"/>
    </source>
</evidence>
<keyword evidence="2" id="KW-0178">Competence</keyword>
<dbReference type="Pfam" id="PF07963">
    <property type="entry name" value="N_methyl"/>
    <property type="match status" value="1"/>
</dbReference>
<feature type="transmembrane region" description="Helical" evidence="3">
    <location>
        <begin position="20"/>
        <end position="40"/>
    </location>
</feature>
<evidence type="ECO:0000256" key="2">
    <source>
        <dbReference type="ARBA" id="ARBA00023287"/>
    </source>
</evidence>
<keyword evidence="5" id="KW-1185">Reference proteome</keyword>
<dbReference type="InterPro" id="IPR016785">
    <property type="entry name" value="ComGD"/>
</dbReference>
<name>A0ABR6CK13_9BACI</name>
<proteinExistence type="predicted"/>
<keyword evidence="3" id="KW-0472">Membrane</keyword>
<comment type="subcellular location">
    <subcellularLocation>
        <location evidence="1">Cell surface</location>
    </subcellularLocation>
</comment>
<accession>A0ABR6CK13</accession>
<evidence type="ECO:0000256" key="3">
    <source>
        <dbReference type="SAM" id="Phobius"/>
    </source>
</evidence>
<gene>
    <name evidence="4" type="ORF">HNP81_000692</name>
</gene>
<evidence type="ECO:0000313" key="5">
    <source>
        <dbReference type="Proteomes" id="UP000626697"/>
    </source>
</evidence>
<comment type="caution">
    <text evidence="4">The sequence shown here is derived from an EMBL/GenBank/DDBJ whole genome shotgun (WGS) entry which is preliminary data.</text>
</comment>
<dbReference type="RefSeq" id="WP_028391783.1">
    <property type="nucleotide sequence ID" value="NZ_JACJHX010000002.1"/>
</dbReference>
<dbReference type="EMBL" id="JACJHX010000002">
    <property type="protein sequence ID" value="MBA9025409.1"/>
    <property type="molecule type" value="Genomic_DNA"/>
</dbReference>
<sequence>MKNEFPSTSNEQGYTLSEMLLVLSIFMLIVSLSVGFLPGFSKSMENRLFMDQLMDDLHYVQHYAMTHNRKTIFSIDLKNKEYYGSTEYKKKRLVQRSIPNDIKIEKGSMNLEISFYQKGAPNLSGTWLIRTKHSVHTLTIYLGSGRMKIEKL</sequence>
<dbReference type="Proteomes" id="UP000626697">
    <property type="component" value="Unassembled WGS sequence"/>
</dbReference>
<dbReference type="NCBIfam" id="NF040982">
    <property type="entry name" value="ComGD"/>
    <property type="match status" value="1"/>
</dbReference>
<organism evidence="4 5">
    <name type="scientific">Peribacillus huizhouensis</name>
    <dbReference type="NCBI Taxonomy" id="1501239"/>
    <lineage>
        <taxon>Bacteria</taxon>
        <taxon>Bacillati</taxon>
        <taxon>Bacillota</taxon>
        <taxon>Bacilli</taxon>
        <taxon>Bacillales</taxon>
        <taxon>Bacillaceae</taxon>
        <taxon>Peribacillus</taxon>
    </lineage>
</organism>
<dbReference type="InterPro" id="IPR012902">
    <property type="entry name" value="N_methyl_site"/>
</dbReference>